<name>A0ABX0WAJ1_9RHOB</name>
<feature type="domain" description="Glycosyl transferase family 25" evidence="1">
    <location>
        <begin position="2"/>
        <end position="164"/>
    </location>
</feature>
<protein>
    <submittedName>
        <fullName evidence="2">Glycosyl transferase family 25</fullName>
    </submittedName>
</protein>
<dbReference type="CDD" id="cd06532">
    <property type="entry name" value="Glyco_transf_25"/>
    <property type="match status" value="1"/>
</dbReference>
<accession>A0ABX0WAJ1</accession>
<keyword evidence="2" id="KW-0808">Transferase</keyword>
<evidence type="ECO:0000259" key="1">
    <source>
        <dbReference type="Pfam" id="PF01755"/>
    </source>
</evidence>
<dbReference type="GO" id="GO:0016740">
    <property type="term" value="F:transferase activity"/>
    <property type="evidence" value="ECO:0007669"/>
    <property type="project" value="UniProtKB-KW"/>
</dbReference>
<dbReference type="InterPro" id="IPR002654">
    <property type="entry name" value="Glyco_trans_25"/>
</dbReference>
<dbReference type="Proteomes" id="UP001429564">
    <property type="component" value="Unassembled WGS sequence"/>
</dbReference>
<gene>
    <name evidence="2" type="ORF">DL239_13055</name>
</gene>
<keyword evidence="3" id="KW-1185">Reference proteome</keyword>
<dbReference type="EMBL" id="QHLQ01000012">
    <property type="protein sequence ID" value="NIZ61903.1"/>
    <property type="molecule type" value="Genomic_DNA"/>
</dbReference>
<organism evidence="2 3">
    <name type="scientific">Parasedimentitalea denitrificans</name>
    <dbReference type="NCBI Taxonomy" id="2211118"/>
    <lineage>
        <taxon>Bacteria</taxon>
        <taxon>Pseudomonadati</taxon>
        <taxon>Pseudomonadota</taxon>
        <taxon>Alphaproteobacteria</taxon>
        <taxon>Rhodobacterales</taxon>
        <taxon>Paracoccaceae</taxon>
        <taxon>Parasedimentitalea</taxon>
    </lineage>
</organism>
<evidence type="ECO:0000313" key="2">
    <source>
        <dbReference type="EMBL" id="NIZ61903.1"/>
    </source>
</evidence>
<sequence>MRIILISLKSQTSRRTFQEQQMMELGLAYERFEAITPKTLSTEYQAIDRKKWERTVTENEMACLASHREVWRSVASGSEPALILEDDAILAKYTANFLSDLEQKTGIDHATLEVRKRKKIISRNASFHCQNANLHRLYLDRSGAAAYVLWPNGARKLLLASEGRAVLADAVICSTYALRSFQTVPGIAMQSDQCALYGFTSPLTTQSMLARPKGPDAVKTPAQVWRRVISQIKQGLRLWTIFLGGRRKHIPVDSDAF</sequence>
<comment type="caution">
    <text evidence="2">The sequence shown here is derived from an EMBL/GenBank/DDBJ whole genome shotgun (WGS) entry which is preliminary data.</text>
</comment>
<evidence type="ECO:0000313" key="3">
    <source>
        <dbReference type="Proteomes" id="UP001429564"/>
    </source>
</evidence>
<reference evidence="2 3" key="1">
    <citation type="submission" date="2018-05" db="EMBL/GenBank/DDBJ databases">
        <authorList>
            <person name="Zhang Y.-J."/>
        </authorList>
    </citation>
    <scope>NUCLEOTIDE SEQUENCE [LARGE SCALE GENOMIC DNA]</scope>
    <source>
        <strain evidence="2 3">CY04</strain>
    </source>
</reference>
<dbReference type="Pfam" id="PF01755">
    <property type="entry name" value="Glyco_transf_25"/>
    <property type="match status" value="1"/>
</dbReference>
<dbReference type="RefSeq" id="WP_167684536.1">
    <property type="nucleotide sequence ID" value="NZ_QHLQ01000012.1"/>
</dbReference>
<proteinExistence type="predicted"/>